<dbReference type="EMBL" id="LWLV01000206">
    <property type="protein sequence ID" value="OTA41818.1"/>
    <property type="molecule type" value="Genomic_DNA"/>
</dbReference>
<dbReference type="InterPro" id="IPR014208">
    <property type="entry name" value="Spore_III_D"/>
</dbReference>
<dbReference type="Proteomes" id="UP000732377">
    <property type="component" value="Unassembled WGS sequence"/>
</dbReference>
<keyword evidence="1" id="KW-0805">Transcription regulation</keyword>
<protein>
    <submittedName>
        <fullName evidence="4">Sporulation transcriptional regulator SpoIIID</fullName>
    </submittedName>
    <submittedName>
        <fullName evidence="5">Stage III sporulation protein D</fullName>
    </submittedName>
</protein>
<evidence type="ECO:0000256" key="1">
    <source>
        <dbReference type="ARBA" id="ARBA00023015"/>
    </source>
</evidence>
<dbReference type="NCBIfam" id="TIGR02844">
    <property type="entry name" value="spore_III_D"/>
    <property type="match status" value="1"/>
</dbReference>
<reference evidence="5" key="2">
    <citation type="submission" date="2016-04" db="EMBL/GenBank/DDBJ databases">
        <authorList>
            <person name="Evans L.H."/>
            <person name="Alamgir A."/>
            <person name="Owens N."/>
            <person name="Weber N.D."/>
            <person name="Virtaneva K."/>
            <person name="Barbian K."/>
            <person name="Babar A."/>
            <person name="Rosenke K."/>
        </authorList>
    </citation>
    <scope>NUCLEOTIDE SEQUENCE [LARGE SCALE GENOMIC DNA]</scope>
    <source>
        <strain evidence="5">G2</strain>
    </source>
</reference>
<dbReference type="Proteomes" id="UP000194267">
    <property type="component" value="Unassembled WGS sequence"/>
</dbReference>
<dbReference type="GO" id="GO:0003677">
    <property type="term" value="F:DNA binding"/>
    <property type="evidence" value="ECO:0007669"/>
    <property type="project" value="UniProtKB-KW"/>
</dbReference>
<dbReference type="EMBL" id="PIUK01000083">
    <property type="protein sequence ID" value="MBY6276469.1"/>
    <property type="molecule type" value="Genomic_DNA"/>
</dbReference>
<dbReference type="OMA" id="CAYILET"/>
<dbReference type="GO" id="GO:0003700">
    <property type="term" value="F:DNA-binding transcription factor activity"/>
    <property type="evidence" value="ECO:0007669"/>
    <property type="project" value="InterPro"/>
</dbReference>
<keyword evidence="3" id="KW-0804">Transcription</keyword>
<proteinExistence type="predicted"/>
<evidence type="ECO:0000256" key="3">
    <source>
        <dbReference type="ARBA" id="ARBA00023163"/>
    </source>
</evidence>
<reference evidence="6" key="1">
    <citation type="submission" date="2016-04" db="EMBL/GenBank/DDBJ databases">
        <authorList>
            <person name="Antunes L.P."/>
            <person name="Martins L.F."/>
            <person name="Pereira R.V."/>
            <person name="Thomas A.M."/>
            <person name="Barbosa D."/>
            <person name="Nascimento L."/>
            <person name="Silva G.M."/>
            <person name="Condomitti G.W."/>
            <person name="Digiampietri L.A."/>
            <person name="Lombardi K.C."/>
            <person name="Ramos P.L."/>
            <person name="Quaggio R.B."/>
            <person name="Oliveira J.C."/>
            <person name="Pascon R.C."/>
            <person name="Cruz J.B."/>
            <person name="Silva A.M."/>
            <person name="Setubal J.C."/>
        </authorList>
    </citation>
    <scope>NUCLEOTIDE SEQUENCE [LARGE SCALE GENOMIC DNA]</scope>
</reference>
<dbReference type="PROSITE" id="PS00894">
    <property type="entry name" value="HTH_DEOR_1"/>
    <property type="match status" value="1"/>
</dbReference>
<dbReference type="RefSeq" id="WP_011194238.1">
    <property type="nucleotide sequence ID" value="NZ_JACSIR010000120.1"/>
</dbReference>
<dbReference type="Pfam" id="PF12116">
    <property type="entry name" value="SpoIIID"/>
    <property type="match status" value="1"/>
</dbReference>
<reference evidence="4" key="3">
    <citation type="submission" date="2017-11" db="EMBL/GenBank/DDBJ databases">
        <title>Three new genomes from thermophilic consortium.</title>
        <authorList>
            <person name="Quaggio R."/>
            <person name="Amgarten D."/>
            <person name="Setubal J.C."/>
        </authorList>
    </citation>
    <scope>NUCLEOTIDE SEQUENCE</scope>
    <source>
        <strain evidence="4">ZCTH01-B2</strain>
    </source>
</reference>
<evidence type="ECO:0000313" key="4">
    <source>
        <dbReference type="EMBL" id="MBY6276469.1"/>
    </source>
</evidence>
<keyword evidence="2" id="KW-0238">DNA-binding</keyword>
<evidence type="ECO:0000313" key="6">
    <source>
        <dbReference type="Proteomes" id="UP000194267"/>
    </source>
</evidence>
<name>A0A1Y2T5Z3_SYMTR</name>
<gene>
    <name evidence="4" type="primary">spoIIID</name>
    <name evidence="5" type="ORF">A6D92_03610</name>
    <name evidence="4" type="ORF">CWE10_09685</name>
</gene>
<organism evidence="5 6">
    <name type="scientific">Symbiobacterium thermophilum</name>
    <dbReference type="NCBI Taxonomy" id="2734"/>
    <lineage>
        <taxon>Bacteria</taxon>
        <taxon>Bacillati</taxon>
        <taxon>Bacillota</taxon>
        <taxon>Clostridia</taxon>
        <taxon>Eubacteriales</taxon>
        <taxon>Symbiobacteriaceae</taxon>
        <taxon>Symbiobacterium</taxon>
    </lineage>
</organism>
<dbReference type="AlphaFoldDB" id="A0A1Y2T5Z3"/>
<dbReference type="InterPro" id="IPR018356">
    <property type="entry name" value="Tscrpt_reg_HTH_DeoR_CS"/>
</dbReference>
<evidence type="ECO:0000313" key="5">
    <source>
        <dbReference type="EMBL" id="OTA41818.1"/>
    </source>
</evidence>
<evidence type="ECO:0000256" key="2">
    <source>
        <dbReference type="ARBA" id="ARBA00023125"/>
    </source>
</evidence>
<comment type="caution">
    <text evidence="5">The sequence shown here is derived from an EMBL/GenBank/DDBJ whole genome shotgun (WGS) entry which is preliminary data.</text>
</comment>
<sequence length="82" mass="9488">MKDHIWKRVLEIGNHICRTKDTVRETASVFGVSKSTVHKDVTERLPRINPELAAKVKRVLDQNKAERHIRGGAATRQKYLER</sequence>
<accession>A0A1Y2T5Z3</accession>